<dbReference type="InterPro" id="IPR036866">
    <property type="entry name" value="RibonucZ/Hydroxyglut_hydro"/>
</dbReference>
<dbReference type="EMBL" id="CP067977">
    <property type="protein sequence ID" value="QQQ18924.1"/>
    <property type="molecule type" value="Genomic_DNA"/>
</dbReference>
<feature type="domain" description="Metallo-beta-lactamase" evidence="1">
    <location>
        <begin position="79"/>
        <end position="261"/>
    </location>
</feature>
<proteinExistence type="predicted"/>
<protein>
    <submittedName>
        <fullName evidence="2">MBL fold metallo-hydrolase</fullName>
    </submittedName>
</protein>
<dbReference type="CDD" id="cd16279">
    <property type="entry name" value="metallo-hydrolase-like_MBL-fold"/>
    <property type="match status" value="1"/>
</dbReference>
<dbReference type="SUPFAM" id="SSF56281">
    <property type="entry name" value="Metallo-hydrolase/oxidoreductase"/>
    <property type="match status" value="1"/>
</dbReference>
<organism evidence="2 3">
    <name type="scientific">Brevundimonas vitisensis</name>
    <dbReference type="NCBI Taxonomy" id="2800818"/>
    <lineage>
        <taxon>Bacteria</taxon>
        <taxon>Pseudomonadati</taxon>
        <taxon>Pseudomonadota</taxon>
        <taxon>Alphaproteobacteria</taxon>
        <taxon>Caulobacterales</taxon>
        <taxon>Caulobacteraceae</taxon>
        <taxon>Brevundimonas</taxon>
    </lineage>
</organism>
<dbReference type="Gene3D" id="3.60.15.10">
    <property type="entry name" value="Ribonuclease Z/Hydroxyacylglutathione hydrolase-like"/>
    <property type="match status" value="1"/>
</dbReference>
<dbReference type="InterPro" id="IPR001279">
    <property type="entry name" value="Metallo-B-lactamas"/>
</dbReference>
<name>A0ABX7BMW0_9CAUL</name>
<dbReference type="PANTHER" id="PTHR42663:SF6">
    <property type="entry name" value="HYDROLASE C777.06C-RELATED"/>
    <property type="match status" value="1"/>
</dbReference>
<dbReference type="Pfam" id="PF12706">
    <property type="entry name" value="Lactamase_B_2"/>
    <property type="match status" value="1"/>
</dbReference>
<gene>
    <name evidence="2" type="ORF">JIP62_01955</name>
</gene>
<keyword evidence="3" id="KW-1185">Reference proteome</keyword>
<evidence type="ECO:0000313" key="3">
    <source>
        <dbReference type="Proteomes" id="UP000595448"/>
    </source>
</evidence>
<accession>A0ABX7BMW0</accession>
<evidence type="ECO:0000259" key="1">
    <source>
        <dbReference type="Pfam" id="PF12706"/>
    </source>
</evidence>
<sequence>MDRGRGRGADDRGLFQPVRPDPEAVTVLDDLEVVVLGCGSSGGVPRGDGDWGLCDPAEPRNRRLRCSLLVRRHGPDGVTTVVVDTSPDLRQQMLANGVKRIDAVLYTHDHADQAHGIDDLRVFAMRARQRIPAWMDAATRSMLEHRFHYIFESVEGYPALLDVNMIPPHGEDWSIDGPGGSIPVRTFDQGHGPIRSVGYRFGPVVYSSDVDAMDDAALAAVEGARLWIVDALRYTPHPTHAHLDRTLDWLRRAGHPQALLTNLHLDMDYNTLSALAPAGVEVAFDNWSRRLSL</sequence>
<reference evidence="2 3" key="1">
    <citation type="submission" date="2021-01" db="EMBL/GenBank/DDBJ databases">
        <title>Brevundimonas vitis sp. nov., an bacterium isolated from grape (Vitis vinifera).</title>
        <authorList>
            <person name="Jiang L."/>
            <person name="Lee J."/>
        </authorList>
    </citation>
    <scope>NUCLEOTIDE SEQUENCE [LARGE SCALE GENOMIC DNA]</scope>
    <source>
        <strain evidence="2 3">GRTSA-9</strain>
    </source>
</reference>
<dbReference type="PANTHER" id="PTHR42663">
    <property type="entry name" value="HYDROLASE C777.06C-RELATED-RELATED"/>
    <property type="match status" value="1"/>
</dbReference>
<evidence type="ECO:0000313" key="2">
    <source>
        <dbReference type="EMBL" id="QQQ18924.1"/>
    </source>
</evidence>
<dbReference type="Proteomes" id="UP000595448">
    <property type="component" value="Chromosome"/>
</dbReference>